<evidence type="ECO:0008006" key="3">
    <source>
        <dbReference type="Google" id="ProtNLM"/>
    </source>
</evidence>
<gene>
    <name evidence="1" type="ORF">MAA8898_05144</name>
</gene>
<protein>
    <recommendedName>
        <fullName evidence="3">Transposase</fullName>
    </recommendedName>
</protein>
<organism evidence="1 2">
    <name type="scientific">Maliponia aquimaris</name>
    <dbReference type="NCBI Taxonomy" id="1673631"/>
    <lineage>
        <taxon>Bacteria</taxon>
        <taxon>Pseudomonadati</taxon>
        <taxon>Pseudomonadota</taxon>
        <taxon>Alphaproteobacteria</taxon>
        <taxon>Rhodobacterales</taxon>
        <taxon>Paracoccaceae</taxon>
        <taxon>Maliponia</taxon>
    </lineage>
</organism>
<dbReference type="AlphaFoldDB" id="A0A238L7G2"/>
<dbReference type="EMBL" id="FXYF01000052">
    <property type="protein sequence ID" value="SMX50937.1"/>
    <property type="molecule type" value="Genomic_DNA"/>
</dbReference>
<evidence type="ECO:0000313" key="1">
    <source>
        <dbReference type="EMBL" id="SMX50937.1"/>
    </source>
</evidence>
<name>A0A238L7G2_9RHOB</name>
<proteinExistence type="predicted"/>
<sequence>MRKSRFTEAQIIGMIKEQGSSVKRLIQWINRSAERIADG</sequence>
<accession>A0A238L7G2</accession>
<reference evidence="1 2" key="1">
    <citation type="submission" date="2017-05" db="EMBL/GenBank/DDBJ databases">
        <authorList>
            <person name="Song R."/>
            <person name="Chenine A.L."/>
            <person name="Ruprecht R.M."/>
        </authorList>
    </citation>
    <scope>NUCLEOTIDE SEQUENCE [LARGE SCALE GENOMIC DNA]</scope>
    <source>
        <strain evidence="1 2">CECT 8898</strain>
    </source>
</reference>
<dbReference type="Proteomes" id="UP000207598">
    <property type="component" value="Unassembled WGS sequence"/>
</dbReference>
<keyword evidence="2" id="KW-1185">Reference proteome</keyword>
<evidence type="ECO:0000313" key="2">
    <source>
        <dbReference type="Proteomes" id="UP000207598"/>
    </source>
</evidence>